<accession>A0A8J3UEJ8</accession>
<feature type="compositionally biased region" description="Basic and acidic residues" evidence="1">
    <location>
        <begin position="55"/>
        <end position="71"/>
    </location>
</feature>
<keyword evidence="3" id="KW-1185">Reference proteome</keyword>
<name>A0A8J3UEJ8_9ACTN</name>
<evidence type="ECO:0000313" key="3">
    <source>
        <dbReference type="Proteomes" id="UP000622547"/>
    </source>
</evidence>
<feature type="region of interest" description="Disordered" evidence="1">
    <location>
        <begin position="1"/>
        <end position="21"/>
    </location>
</feature>
<proteinExistence type="predicted"/>
<gene>
    <name evidence="2" type="ORF">Pph01_72250</name>
</gene>
<dbReference type="EMBL" id="BOOP01000041">
    <property type="protein sequence ID" value="GII42222.1"/>
    <property type="molecule type" value="Genomic_DNA"/>
</dbReference>
<feature type="region of interest" description="Disordered" evidence="1">
    <location>
        <begin position="35"/>
        <end position="71"/>
    </location>
</feature>
<evidence type="ECO:0000313" key="2">
    <source>
        <dbReference type="EMBL" id="GII42222.1"/>
    </source>
</evidence>
<sequence length="71" mass="7251">MGEPDVGPVTDPVGVADDPLHPATGHVAQVVVDGDRSGVGAQQPVDGGGPGRVMQARDEDNRDGHEVSLQE</sequence>
<organism evidence="2 3">
    <name type="scientific">Planotetraspora phitsanulokensis</name>
    <dbReference type="NCBI Taxonomy" id="575192"/>
    <lineage>
        <taxon>Bacteria</taxon>
        <taxon>Bacillati</taxon>
        <taxon>Actinomycetota</taxon>
        <taxon>Actinomycetes</taxon>
        <taxon>Streptosporangiales</taxon>
        <taxon>Streptosporangiaceae</taxon>
        <taxon>Planotetraspora</taxon>
    </lineage>
</organism>
<protein>
    <submittedName>
        <fullName evidence="2">Uncharacterized protein</fullName>
    </submittedName>
</protein>
<comment type="caution">
    <text evidence="2">The sequence shown here is derived from an EMBL/GenBank/DDBJ whole genome shotgun (WGS) entry which is preliminary data.</text>
</comment>
<feature type="compositionally biased region" description="Low complexity" evidence="1">
    <location>
        <begin position="1"/>
        <end position="17"/>
    </location>
</feature>
<dbReference type="Proteomes" id="UP000622547">
    <property type="component" value="Unassembled WGS sequence"/>
</dbReference>
<evidence type="ECO:0000256" key="1">
    <source>
        <dbReference type="SAM" id="MobiDB-lite"/>
    </source>
</evidence>
<reference evidence="2 3" key="1">
    <citation type="submission" date="2021-01" db="EMBL/GenBank/DDBJ databases">
        <title>Whole genome shotgun sequence of Planotetraspora phitsanulokensis NBRC 104273.</title>
        <authorList>
            <person name="Komaki H."/>
            <person name="Tamura T."/>
        </authorList>
    </citation>
    <scope>NUCLEOTIDE SEQUENCE [LARGE SCALE GENOMIC DNA]</scope>
    <source>
        <strain evidence="2 3">NBRC 104273</strain>
    </source>
</reference>
<dbReference type="AlphaFoldDB" id="A0A8J3UEJ8"/>